<feature type="domain" description="Peptidase S8/S53" evidence="7">
    <location>
        <begin position="162"/>
        <end position="388"/>
    </location>
</feature>
<dbReference type="AlphaFoldDB" id="A0A848HUJ2"/>
<dbReference type="PRINTS" id="PR00723">
    <property type="entry name" value="SUBTILISIN"/>
</dbReference>
<sequence length="426" mass="43224">MRSMLAAAMLALCAALPAGAAAQVSPATVEKAAAAAASRQLLVMLRLPPQHFHPDAAYAGRYPDDGGRAARRRAGQELARKHGLKLVDDWPMPVIGIDCYVMEQAGDAPLEPVLEALARDPRVAWAQPMNTYQGLAGDDPLYPVQPAAKYWKLAQLHKSSTGRGVRVAVIDSGIDAGHPDLAGQVRQQQDFVGSPAAAELHGTAVAGIIAARAGNGLGIAGIAPDARVLALRACWTDVAGLTRCNSFTLGKALNFAITNGAKVINLSLSGPADRLLQTLLDTAAARGMVVVGAADPQRADGGFPASYPGVIAVAGADRAHAPAGALLAPGAGIPTTMPGARWGFVSGPSYAAAHVAGLAALLVQLDPSANAAQLRDTIRTAANNAAVQAFPVAQAGNIDACATIAHATGACACSCPSIAAVKASSP</sequence>
<dbReference type="GO" id="GO:0006508">
    <property type="term" value="P:proteolysis"/>
    <property type="evidence" value="ECO:0007669"/>
    <property type="project" value="UniProtKB-KW"/>
</dbReference>
<keyword evidence="4 5" id="KW-0720">Serine protease</keyword>
<dbReference type="InterPro" id="IPR015500">
    <property type="entry name" value="Peptidase_S8_subtilisin-rel"/>
</dbReference>
<dbReference type="InterPro" id="IPR022398">
    <property type="entry name" value="Peptidase_S8_His-AS"/>
</dbReference>
<feature type="signal peptide" evidence="6">
    <location>
        <begin position="1"/>
        <end position="20"/>
    </location>
</feature>
<reference evidence="8 9" key="1">
    <citation type="submission" date="2020-04" db="EMBL/GenBank/DDBJ databases">
        <title>Massilia sp. RP-1-19 isolated from soil.</title>
        <authorList>
            <person name="Dahal R.H."/>
        </authorList>
    </citation>
    <scope>NUCLEOTIDE SEQUENCE [LARGE SCALE GENOMIC DNA]</scope>
    <source>
        <strain evidence="8 9">RP-1-19</strain>
    </source>
</reference>
<dbReference type="PANTHER" id="PTHR43806:SF11">
    <property type="entry name" value="CEREVISIN-RELATED"/>
    <property type="match status" value="1"/>
</dbReference>
<dbReference type="SUPFAM" id="SSF52743">
    <property type="entry name" value="Subtilisin-like"/>
    <property type="match status" value="1"/>
</dbReference>
<keyword evidence="9" id="KW-1185">Reference proteome</keyword>
<feature type="active site" description="Charge relay system" evidence="5">
    <location>
        <position position="201"/>
    </location>
</feature>
<evidence type="ECO:0000256" key="3">
    <source>
        <dbReference type="ARBA" id="ARBA00022801"/>
    </source>
</evidence>
<comment type="caution">
    <text evidence="8">The sequence shown here is derived from an EMBL/GenBank/DDBJ whole genome shotgun (WGS) entry which is preliminary data.</text>
</comment>
<evidence type="ECO:0000256" key="1">
    <source>
        <dbReference type="ARBA" id="ARBA00011073"/>
    </source>
</evidence>
<dbReference type="InterPro" id="IPR000209">
    <property type="entry name" value="Peptidase_S8/S53_dom"/>
</dbReference>
<dbReference type="PANTHER" id="PTHR43806">
    <property type="entry name" value="PEPTIDASE S8"/>
    <property type="match status" value="1"/>
</dbReference>
<evidence type="ECO:0000256" key="6">
    <source>
        <dbReference type="SAM" id="SignalP"/>
    </source>
</evidence>
<dbReference type="InterPro" id="IPR036852">
    <property type="entry name" value="Peptidase_S8/S53_dom_sf"/>
</dbReference>
<gene>
    <name evidence="8" type="ORF">HHL21_18190</name>
</gene>
<keyword evidence="6" id="KW-0732">Signal</keyword>
<feature type="active site" description="Charge relay system" evidence="5">
    <location>
        <position position="349"/>
    </location>
</feature>
<evidence type="ECO:0000256" key="2">
    <source>
        <dbReference type="ARBA" id="ARBA00022670"/>
    </source>
</evidence>
<evidence type="ECO:0000259" key="7">
    <source>
        <dbReference type="Pfam" id="PF00082"/>
    </source>
</evidence>
<comment type="similarity">
    <text evidence="1 5">Belongs to the peptidase S8 family.</text>
</comment>
<dbReference type="PROSITE" id="PS51892">
    <property type="entry name" value="SUBTILASE"/>
    <property type="match status" value="1"/>
</dbReference>
<dbReference type="EMBL" id="JABBGG010000012">
    <property type="protein sequence ID" value="NML62973.1"/>
    <property type="molecule type" value="Genomic_DNA"/>
</dbReference>
<organism evidence="8 9">
    <name type="scientific">Massilia polaris</name>
    <dbReference type="NCBI Taxonomy" id="2728846"/>
    <lineage>
        <taxon>Bacteria</taxon>
        <taxon>Pseudomonadati</taxon>
        <taxon>Pseudomonadota</taxon>
        <taxon>Betaproteobacteria</taxon>
        <taxon>Burkholderiales</taxon>
        <taxon>Oxalobacteraceae</taxon>
        <taxon>Telluria group</taxon>
        <taxon>Massilia</taxon>
    </lineage>
</organism>
<dbReference type="PROSITE" id="PS00136">
    <property type="entry name" value="SUBTILASE_ASP"/>
    <property type="match status" value="1"/>
</dbReference>
<dbReference type="Pfam" id="PF00082">
    <property type="entry name" value="Peptidase_S8"/>
    <property type="match status" value="1"/>
</dbReference>
<dbReference type="GO" id="GO:0004252">
    <property type="term" value="F:serine-type endopeptidase activity"/>
    <property type="evidence" value="ECO:0007669"/>
    <property type="project" value="UniProtKB-UniRule"/>
</dbReference>
<dbReference type="PROSITE" id="PS00137">
    <property type="entry name" value="SUBTILASE_HIS"/>
    <property type="match status" value="1"/>
</dbReference>
<name>A0A848HUJ2_9BURK</name>
<accession>A0A848HUJ2</accession>
<dbReference type="Gene3D" id="3.40.50.200">
    <property type="entry name" value="Peptidase S8/S53 domain"/>
    <property type="match status" value="1"/>
</dbReference>
<dbReference type="Proteomes" id="UP000583752">
    <property type="component" value="Unassembled WGS sequence"/>
</dbReference>
<keyword evidence="3 5" id="KW-0378">Hydrolase</keyword>
<keyword evidence="2 5" id="KW-0645">Protease</keyword>
<dbReference type="InterPro" id="IPR023827">
    <property type="entry name" value="Peptidase_S8_Asp-AS"/>
</dbReference>
<evidence type="ECO:0000256" key="4">
    <source>
        <dbReference type="ARBA" id="ARBA00022825"/>
    </source>
</evidence>
<evidence type="ECO:0000313" key="9">
    <source>
        <dbReference type="Proteomes" id="UP000583752"/>
    </source>
</evidence>
<protein>
    <submittedName>
        <fullName evidence="8">S8 family serine peptidase</fullName>
    </submittedName>
</protein>
<proteinExistence type="inferred from homology"/>
<feature type="active site" description="Charge relay system" evidence="5">
    <location>
        <position position="171"/>
    </location>
</feature>
<dbReference type="InterPro" id="IPR050131">
    <property type="entry name" value="Peptidase_S8_subtilisin-like"/>
</dbReference>
<evidence type="ECO:0000256" key="5">
    <source>
        <dbReference type="PROSITE-ProRule" id="PRU01240"/>
    </source>
</evidence>
<evidence type="ECO:0000313" key="8">
    <source>
        <dbReference type="EMBL" id="NML62973.1"/>
    </source>
</evidence>
<feature type="chain" id="PRO_5032573357" evidence="6">
    <location>
        <begin position="21"/>
        <end position="426"/>
    </location>
</feature>